<dbReference type="Proteomes" id="UP000201566">
    <property type="component" value="Segment"/>
</dbReference>
<feature type="region of interest" description="Disordered" evidence="1">
    <location>
        <begin position="116"/>
        <end position="276"/>
    </location>
</feature>
<dbReference type="SUPFAM" id="SSF53098">
    <property type="entry name" value="Ribonuclease H-like"/>
    <property type="match status" value="1"/>
</dbReference>
<organism evidence="2 3">
    <name type="scientific">Pandoravirus dulcis</name>
    <dbReference type="NCBI Taxonomy" id="1349409"/>
    <lineage>
        <taxon>Viruses</taxon>
        <taxon>Pandoravirus</taxon>
    </lineage>
</organism>
<feature type="region of interest" description="Disordered" evidence="1">
    <location>
        <begin position="1"/>
        <end position="52"/>
    </location>
</feature>
<dbReference type="Gene3D" id="3.30.420.10">
    <property type="entry name" value="Ribonuclease H-like superfamily/Ribonuclease H"/>
    <property type="match status" value="1"/>
</dbReference>
<evidence type="ECO:0000256" key="1">
    <source>
        <dbReference type="SAM" id="MobiDB-lite"/>
    </source>
</evidence>
<sequence>MSAKTRKSGPSGPLAGPSTDRARDRPPMRAIGDGDGDDDWAPPRAPSKPVLTICMDTRRQAGRRGARVSISAAAPAPVAKTAGAAGSVLGLPASVGPAPTAVEPAAPPARVVRSCPWARPPTNPNAPDAVAVPGVSKARAPVDSRQVVESARTGDANPNTSDGPRAPSAEPRVDSQGDDDNGDNRRRLGNGRDDHNDHNDHNTSADRNRAARKVDTHAGDREDNADKGHSLRDNAQDRRDPCDDAKKANPAAQGEDRRTHTDRRRREPGFGAKGPRMQWCRRDASLIAKTQERERLTRRLIGALVGRPYGLTLSEVTTLAEEVLDRPCTMHDARLLVSELPRDMVVVRRMMTPWFVPRTAVALDTRVALDRVVAPAVSRALWQRGAGAGIDIRHLDVSVLTNTGTSLRVHSVNYANGSIRGLLGMLPGVVGRIEDIATRTVVYPAQHMRATALFAPLDEGDDRAGAAETKHAQDEAHYETIDTTRREQQRQDAITTTAEPNAPTESGSTPAHNGACDAAVSRAARVTVVLVETVDGAAAACAHATEAAVASGAPVVVDARGLMAGRHARGPPIGLLQIGVPGGGPVYHLDMVGLHGAWFADPAHGHAVGSSELFAALGIAALLGDPRVIKAAFDSRLLVQMFWRRASCSVVNVFDLGLAARALGAQVRNGWSENDVLAVVGMTIDANANELEAMSATDAWAWHRRPLAPRARAAAARQAVTLARAYQKVNPTLAADEATDEAAA</sequence>
<feature type="region of interest" description="Disordered" evidence="1">
    <location>
        <begin position="462"/>
        <end position="514"/>
    </location>
</feature>
<gene>
    <name evidence="2" type="ORF">pdul_cds_644</name>
</gene>
<feature type="compositionally biased region" description="Basic and acidic residues" evidence="1">
    <location>
        <begin position="462"/>
        <end position="490"/>
    </location>
</feature>
<evidence type="ECO:0000313" key="2">
    <source>
        <dbReference type="EMBL" id="ATE82534.1"/>
    </source>
</evidence>
<dbReference type="GeneID" id="34567862"/>
<dbReference type="InterPro" id="IPR012337">
    <property type="entry name" value="RNaseH-like_sf"/>
</dbReference>
<proteinExistence type="predicted"/>
<feature type="compositionally biased region" description="Basic and acidic residues" evidence="1">
    <location>
        <begin position="254"/>
        <end position="268"/>
    </location>
</feature>
<dbReference type="EMBL" id="KC977570">
    <property type="protein sequence ID" value="ATE82534.1"/>
    <property type="molecule type" value="Genomic_DNA"/>
</dbReference>
<dbReference type="InterPro" id="IPR036397">
    <property type="entry name" value="RNaseH_sf"/>
</dbReference>
<dbReference type="RefSeq" id="YP_009430243.1">
    <property type="nucleotide sequence ID" value="NC_021858.1"/>
</dbReference>
<dbReference type="GO" id="GO:0003676">
    <property type="term" value="F:nucleic acid binding"/>
    <property type="evidence" value="ECO:0007669"/>
    <property type="project" value="InterPro"/>
</dbReference>
<accession>A0A291AU73</accession>
<evidence type="ECO:0000313" key="3">
    <source>
        <dbReference type="Proteomes" id="UP000201566"/>
    </source>
</evidence>
<dbReference type="KEGG" id="vg:34567862"/>
<reference evidence="2 3" key="1">
    <citation type="journal article" date="2013" name="Science">
        <title>Pandoraviruses: amoeba viruses with genomes up to 2.5 Mb reaching that of parasitic eukaryotes.</title>
        <authorList>
            <person name="Philippe N."/>
            <person name="Legendre M."/>
            <person name="Doutre G."/>
            <person name="Coute Y."/>
            <person name="Poirot O."/>
            <person name="Lescot M."/>
            <person name="Arslan D."/>
            <person name="Seltzer V."/>
            <person name="Bertaux L."/>
            <person name="Bruley C."/>
            <person name="Garin J."/>
            <person name="Claverie J.M."/>
            <person name="Abergel C."/>
        </authorList>
    </citation>
    <scope>NUCLEOTIDE SEQUENCE [LARGE SCALE GENOMIC DNA]</scope>
    <source>
        <strain evidence="2">Melbourne</strain>
    </source>
</reference>
<name>A0A291AU73_9VIRU</name>
<protein>
    <submittedName>
        <fullName evidence="2">Rho binding incomplete domain containing protein</fullName>
    </submittedName>
</protein>
<feature type="compositionally biased region" description="Basic and acidic residues" evidence="1">
    <location>
        <begin position="182"/>
        <end position="247"/>
    </location>
</feature>
<feature type="compositionally biased region" description="Polar residues" evidence="1">
    <location>
        <begin position="491"/>
        <end position="511"/>
    </location>
</feature>